<gene>
    <name evidence="8" type="ORF">F511_36734</name>
</gene>
<evidence type="ECO:0000313" key="8">
    <source>
        <dbReference type="EMBL" id="KZV32529.1"/>
    </source>
</evidence>
<evidence type="ECO:0000259" key="7">
    <source>
        <dbReference type="PROSITE" id="PS50066"/>
    </source>
</evidence>
<dbReference type="PANTHER" id="PTHR11945">
    <property type="entry name" value="MADS BOX PROTEIN"/>
    <property type="match status" value="1"/>
</dbReference>
<dbReference type="SMART" id="SM00432">
    <property type="entry name" value="MADS"/>
    <property type="match status" value="1"/>
</dbReference>
<dbReference type="PANTHER" id="PTHR11945:SF629">
    <property type="entry name" value="OS02G0164450 PROTEIN"/>
    <property type="match status" value="1"/>
</dbReference>
<dbReference type="AlphaFoldDB" id="A0A2Z7BGG5"/>
<dbReference type="Gene3D" id="3.40.1810.10">
    <property type="entry name" value="Transcription factor, MADS-box"/>
    <property type="match status" value="1"/>
</dbReference>
<keyword evidence="9" id="KW-1185">Reference proteome</keyword>
<dbReference type="InterPro" id="IPR036879">
    <property type="entry name" value="TF_MADSbox_sf"/>
</dbReference>
<keyword evidence="5" id="KW-0539">Nucleus</keyword>
<feature type="compositionally biased region" description="Basic and acidic residues" evidence="6">
    <location>
        <begin position="260"/>
        <end position="301"/>
    </location>
</feature>
<dbReference type="InterPro" id="IPR002100">
    <property type="entry name" value="TF_MADSbox"/>
</dbReference>
<dbReference type="InterPro" id="IPR033896">
    <property type="entry name" value="MEF2-like_N"/>
</dbReference>
<evidence type="ECO:0000256" key="6">
    <source>
        <dbReference type="SAM" id="MobiDB-lite"/>
    </source>
</evidence>
<evidence type="ECO:0000256" key="1">
    <source>
        <dbReference type="ARBA" id="ARBA00004123"/>
    </source>
</evidence>
<dbReference type="OrthoDB" id="1898716at2759"/>
<dbReference type="Pfam" id="PF00319">
    <property type="entry name" value="SRF-TF"/>
    <property type="match status" value="1"/>
</dbReference>
<sequence length="382" mass="42610">MAKKPSMGRQKIKIAKIEVKNHLQVTFSKRRSGLFKKASELCTLCGVEIAIIVFSPAGKVFSFGHPNVELIVERFLNLNPSATTSNPFHLMEAQRNVTVCELNMQLGQILNELEMERKRGEALDQMRKSNQSHYWWEGPIDKLGLHELEQLQDAIQELKKNVGGQVAKVMSQVATSAILLGPDGGGEDGVFYQYEIKPGKKIDLAEVRALQNGAGRRPVKAPWVRPPRRRVGPDSRDAPRRMGSPRSTDRRSSPQPRQRPVADGKSTIDRRKELGPKSDDVPRQSGEDGAQKNLKRSREVENGAPHNVSGGGHLFMEGVNRRDRANSFWDMSDPDLGWSMGKTLIGDHDVLHLLSRPTESLTHALAWNACQVCYSVVVMTQS</sequence>
<dbReference type="Proteomes" id="UP000250235">
    <property type="component" value="Unassembled WGS sequence"/>
</dbReference>
<keyword evidence="4" id="KW-0804">Transcription</keyword>
<dbReference type="EMBL" id="KV006484">
    <property type="protein sequence ID" value="KZV32529.1"/>
    <property type="molecule type" value="Genomic_DNA"/>
</dbReference>
<organism evidence="8 9">
    <name type="scientific">Dorcoceras hygrometricum</name>
    <dbReference type="NCBI Taxonomy" id="472368"/>
    <lineage>
        <taxon>Eukaryota</taxon>
        <taxon>Viridiplantae</taxon>
        <taxon>Streptophyta</taxon>
        <taxon>Embryophyta</taxon>
        <taxon>Tracheophyta</taxon>
        <taxon>Spermatophyta</taxon>
        <taxon>Magnoliopsida</taxon>
        <taxon>eudicotyledons</taxon>
        <taxon>Gunneridae</taxon>
        <taxon>Pentapetalae</taxon>
        <taxon>asterids</taxon>
        <taxon>lamiids</taxon>
        <taxon>Lamiales</taxon>
        <taxon>Gesneriaceae</taxon>
        <taxon>Didymocarpoideae</taxon>
        <taxon>Trichosporeae</taxon>
        <taxon>Loxocarpinae</taxon>
        <taxon>Dorcoceras</taxon>
    </lineage>
</organism>
<keyword evidence="2" id="KW-0805">Transcription regulation</keyword>
<evidence type="ECO:0000256" key="3">
    <source>
        <dbReference type="ARBA" id="ARBA00023125"/>
    </source>
</evidence>
<feature type="compositionally biased region" description="Basic and acidic residues" evidence="6">
    <location>
        <begin position="231"/>
        <end position="240"/>
    </location>
</feature>
<dbReference type="GO" id="GO:0000981">
    <property type="term" value="F:DNA-binding transcription factor activity, RNA polymerase II-specific"/>
    <property type="evidence" value="ECO:0007669"/>
    <property type="project" value="TreeGrafter"/>
</dbReference>
<accession>A0A2Z7BGG5</accession>
<dbReference type="GO" id="GO:0045944">
    <property type="term" value="P:positive regulation of transcription by RNA polymerase II"/>
    <property type="evidence" value="ECO:0007669"/>
    <property type="project" value="InterPro"/>
</dbReference>
<reference evidence="8 9" key="1">
    <citation type="journal article" date="2015" name="Proc. Natl. Acad. Sci. U.S.A.">
        <title>The resurrection genome of Boea hygrometrica: A blueprint for survival of dehydration.</title>
        <authorList>
            <person name="Xiao L."/>
            <person name="Yang G."/>
            <person name="Zhang L."/>
            <person name="Yang X."/>
            <person name="Zhao S."/>
            <person name="Ji Z."/>
            <person name="Zhou Q."/>
            <person name="Hu M."/>
            <person name="Wang Y."/>
            <person name="Chen M."/>
            <person name="Xu Y."/>
            <person name="Jin H."/>
            <person name="Xiao X."/>
            <person name="Hu G."/>
            <person name="Bao F."/>
            <person name="Hu Y."/>
            <person name="Wan P."/>
            <person name="Li L."/>
            <person name="Deng X."/>
            <person name="Kuang T."/>
            <person name="Xiang C."/>
            <person name="Zhu J.K."/>
            <person name="Oliver M.J."/>
            <person name="He Y."/>
        </authorList>
    </citation>
    <scope>NUCLEOTIDE SEQUENCE [LARGE SCALE GENOMIC DNA]</scope>
    <source>
        <strain evidence="9">cv. XS01</strain>
    </source>
</reference>
<dbReference type="CDD" id="cd00265">
    <property type="entry name" value="MADS_MEF2_like"/>
    <property type="match status" value="1"/>
</dbReference>
<evidence type="ECO:0000313" key="9">
    <source>
        <dbReference type="Proteomes" id="UP000250235"/>
    </source>
</evidence>
<evidence type="ECO:0000256" key="5">
    <source>
        <dbReference type="ARBA" id="ARBA00023242"/>
    </source>
</evidence>
<dbReference type="GO" id="GO:0046983">
    <property type="term" value="F:protein dimerization activity"/>
    <property type="evidence" value="ECO:0007669"/>
    <property type="project" value="InterPro"/>
</dbReference>
<dbReference type="GO" id="GO:0000978">
    <property type="term" value="F:RNA polymerase II cis-regulatory region sequence-specific DNA binding"/>
    <property type="evidence" value="ECO:0007669"/>
    <property type="project" value="TreeGrafter"/>
</dbReference>
<evidence type="ECO:0000256" key="2">
    <source>
        <dbReference type="ARBA" id="ARBA00023015"/>
    </source>
</evidence>
<proteinExistence type="predicted"/>
<name>A0A2Z7BGG5_9LAMI</name>
<comment type="subcellular location">
    <subcellularLocation>
        <location evidence="1">Nucleus</location>
    </subcellularLocation>
</comment>
<dbReference type="FunFam" id="3.40.1810.10:FF:000006">
    <property type="entry name" value="Agamous-like MADS-box protein AGL62"/>
    <property type="match status" value="1"/>
</dbReference>
<dbReference type="PROSITE" id="PS50066">
    <property type="entry name" value="MADS_BOX_2"/>
    <property type="match status" value="1"/>
</dbReference>
<feature type="domain" description="MADS-box" evidence="7">
    <location>
        <begin position="7"/>
        <end position="67"/>
    </location>
</feature>
<evidence type="ECO:0000256" key="4">
    <source>
        <dbReference type="ARBA" id="ARBA00023163"/>
    </source>
</evidence>
<keyword evidence="3" id="KW-0238">DNA-binding</keyword>
<dbReference type="SUPFAM" id="SSF55455">
    <property type="entry name" value="SRF-like"/>
    <property type="match status" value="1"/>
</dbReference>
<dbReference type="PRINTS" id="PR00404">
    <property type="entry name" value="MADSDOMAIN"/>
</dbReference>
<protein>
    <recommendedName>
        <fullName evidence="7">MADS-box domain-containing protein</fullName>
    </recommendedName>
</protein>
<dbReference type="GO" id="GO:0005634">
    <property type="term" value="C:nucleus"/>
    <property type="evidence" value="ECO:0007669"/>
    <property type="project" value="UniProtKB-SubCell"/>
</dbReference>
<dbReference type="Gene3D" id="6.10.140.920">
    <property type="match status" value="1"/>
</dbReference>
<feature type="region of interest" description="Disordered" evidence="6">
    <location>
        <begin position="213"/>
        <end position="315"/>
    </location>
</feature>